<dbReference type="InterPro" id="IPR036514">
    <property type="entry name" value="SGNH_hydro_sf"/>
</dbReference>
<name>A0A7W9KGL6_9PSEU</name>
<comment type="caution">
    <text evidence="5">The sequence shown here is derived from an EMBL/GenBank/DDBJ whole genome shotgun (WGS) entry which is preliminary data.</text>
</comment>
<keyword evidence="2" id="KW-0378">Hydrolase</keyword>
<accession>A0A7W9KGL6</accession>
<evidence type="ECO:0000256" key="3">
    <source>
        <dbReference type="SAM" id="SignalP"/>
    </source>
</evidence>
<keyword evidence="6" id="KW-1185">Reference proteome</keyword>
<proteinExistence type="inferred from homology"/>
<dbReference type="Gene3D" id="3.40.50.1110">
    <property type="entry name" value="SGNH hydrolase"/>
    <property type="match status" value="1"/>
</dbReference>
<protein>
    <submittedName>
        <fullName evidence="5">Lysophospholipase L1-like esterase</fullName>
    </submittedName>
</protein>
<gene>
    <name evidence="5" type="ORF">BJ998_002635</name>
</gene>
<evidence type="ECO:0000256" key="1">
    <source>
        <dbReference type="ARBA" id="ARBA00008668"/>
    </source>
</evidence>
<dbReference type="Gene3D" id="2.60.120.430">
    <property type="entry name" value="Galactose-binding lectin"/>
    <property type="match status" value="1"/>
</dbReference>
<reference evidence="5 6" key="1">
    <citation type="submission" date="2020-08" db="EMBL/GenBank/DDBJ databases">
        <title>Sequencing the genomes of 1000 actinobacteria strains.</title>
        <authorList>
            <person name="Klenk H.-P."/>
        </authorList>
    </citation>
    <scope>NUCLEOTIDE SEQUENCE [LARGE SCALE GENOMIC DNA]</scope>
    <source>
        <strain evidence="5 6">DSM 43851</strain>
    </source>
</reference>
<evidence type="ECO:0000256" key="2">
    <source>
        <dbReference type="ARBA" id="ARBA00022801"/>
    </source>
</evidence>
<dbReference type="InterPro" id="IPR013830">
    <property type="entry name" value="SGNH_hydro"/>
</dbReference>
<dbReference type="PANTHER" id="PTHR43695:SF1">
    <property type="entry name" value="RHAMNOGALACTURONAN ACETYLESTERASE"/>
    <property type="match status" value="1"/>
</dbReference>
<feature type="domain" description="SGNH hydrolase-type esterase" evidence="4">
    <location>
        <begin position="144"/>
        <end position="298"/>
    </location>
</feature>
<feature type="chain" id="PRO_5031380821" evidence="3">
    <location>
        <begin position="27"/>
        <end position="350"/>
    </location>
</feature>
<dbReference type="SUPFAM" id="SSF52266">
    <property type="entry name" value="SGNH hydrolase"/>
    <property type="match status" value="1"/>
</dbReference>
<dbReference type="PANTHER" id="PTHR43695">
    <property type="entry name" value="PUTATIVE (AFU_ORTHOLOGUE AFUA_2G17250)-RELATED"/>
    <property type="match status" value="1"/>
</dbReference>
<dbReference type="CDD" id="cd01821">
    <property type="entry name" value="Rhamnogalacturan_acetylesterase_like"/>
    <property type="match status" value="1"/>
</dbReference>
<dbReference type="SUPFAM" id="SSF49785">
    <property type="entry name" value="Galactose-binding domain-like"/>
    <property type="match status" value="1"/>
</dbReference>
<dbReference type="GO" id="GO:0016787">
    <property type="term" value="F:hydrolase activity"/>
    <property type="evidence" value="ECO:0007669"/>
    <property type="project" value="UniProtKB-KW"/>
</dbReference>
<comment type="similarity">
    <text evidence="1">Belongs to the 'GDSL' lipolytic enzyme family.</text>
</comment>
<dbReference type="InterPro" id="IPR037459">
    <property type="entry name" value="RhgT-like"/>
</dbReference>
<sequence length="350" mass="35947">MSLNRHAILMAGVTAAVLLPAPLATAAPQALPPHCSGTGPIKCHFDVSPGNYDVTVGLGSITKAANTSMSVEARRQILTAVATAAGKVVPTTVTVNVRTPEGQPTGQGGTGTPGLDIVFGGSAPAIKSVTVTKANAPLAAYLAGDSTVCDQPTAPYTGWGQVLPTDVRSGAVVANYADSGESSGSFLANKALFPTLKALVKSKDLVFIQFGHNDKDTSESAFRSNLAAMVNGVRERGGIPVLVTPPVRRLFNGNTLTPTALHVNNKGVDLPAVIRALGKSADVPVIDLTAKSKALVQGLGPAGSQKIYLSKAADGVSDNTHFSQYGATQMADLVVQGVRELNLSLTAYLR</sequence>
<dbReference type="Proteomes" id="UP000585638">
    <property type="component" value="Unassembled WGS sequence"/>
</dbReference>
<feature type="signal peptide" evidence="3">
    <location>
        <begin position="1"/>
        <end position="26"/>
    </location>
</feature>
<organism evidence="5 6">
    <name type="scientific">Kutzneria kofuensis</name>
    <dbReference type="NCBI Taxonomy" id="103725"/>
    <lineage>
        <taxon>Bacteria</taxon>
        <taxon>Bacillati</taxon>
        <taxon>Actinomycetota</taxon>
        <taxon>Actinomycetes</taxon>
        <taxon>Pseudonocardiales</taxon>
        <taxon>Pseudonocardiaceae</taxon>
        <taxon>Kutzneria</taxon>
    </lineage>
</organism>
<dbReference type="InterPro" id="IPR008979">
    <property type="entry name" value="Galactose-bd-like_sf"/>
</dbReference>
<dbReference type="EMBL" id="JACHIR010000001">
    <property type="protein sequence ID" value="MBB5891439.1"/>
    <property type="molecule type" value="Genomic_DNA"/>
</dbReference>
<dbReference type="AlphaFoldDB" id="A0A7W9KGL6"/>
<dbReference type="RefSeq" id="WP_184861527.1">
    <property type="nucleotide sequence ID" value="NZ_BAAAWY010000095.1"/>
</dbReference>
<dbReference type="Pfam" id="PF13472">
    <property type="entry name" value="Lipase_GDSL_2"/>
    <property type="match status" value="1"/>
</dbReference>
<evidence type="ECO:0000259" key="4">
    <source>
        <dbReference type="Pfam" id="PF13472"/>
    </source>
</evidence>
<keyword evidence="3" id="KW-0732">Signal</keyword>
<evidence type="ECO:0000313" key="6">
    <source>
        <dbReference type="Proteomes" id="UP000585638"/>
    </source>
</evidence>
<evidence type="ECO:0000313" key="5">
    <source>
        <dbReference type="EMBL" id="MBB5891439.1"/>
    </source>
</evidence>